<keyword evidence="9" id="KW-0175">Coiled coil</keyword>
<evidence type="ECO:0000313" key="15">
    <source>
        <dbReference type="Proteomes" id="UP000276249"/>
    </source>
</evidence>
<comment type="function">
    <text evidence="7">Essential cell division protein.</text>
</comment>
<keyword evidence="1 7" id="KW-1003">Cell membrane</keyword>
<sequence length="131" mass="14180">MINMAQNGLARELPQQTPGATTPVHKTTTVATPNPSIKTQRVAFSMFEKVLCVGLSLVVFSLAIMLVSTNITATNAESELQTVQEKVSKVQAKNTSAAQEISELSSRSRLNKIAKQYGLSLNNGSIRNVYK</sequence>
<evidence type="ECO:0000256" key="6">
    <source>
        <dbReference type="ARBA" id="ARBA00023306"/>
    </source>
</evidence>
<evidence type="ECO:0000313" key="14">
    <source>
        <dbReference type="Proteomes" id="UP000238378"/>
    </source>
</evidence>
<evidence type="ECO:0000313" key="11">
    <source>
        <dbReference type="EMBL" id="PRO94439.1"/>
    </source>
</evidence>
<dbReference type="Pfam" id="PF04977">
    <property type="entry name" value="DivIC"/>
    <property type="match status" value="1"/>
</dbReference>
<dbReference type="HAMAP" id="MF_00910">
    <property type="entry name" value="FtsL"/>
    <property type="match status" value="1"/>
</dbReference>
<evidence type="ECO:0000256" key="9">
    <source>
        <dbReference type="SAM" id="Coils"/>
    </source>
</evidence>
<evidence type="ECO:0000313" key="16">
    <source>
        <dbReference type="Proteomes" id="UP000281061"/>
    </source>
</evidence>
<dbReference type="OrthoDB" id="2325224at2"/>
<dbReference type="EMBL" id="RDCL01000086">
    <property type="protein sequence ID" value="RMW53621.1"/>
    <property type="molecule type" value="Genomic_DNA"/>
</dbReference>
<comment type="caution">
    <text evidence="13">The sequence shown here is derived from an EMBL/GenBank/DDBJ whole genome shotgun (WGS) entry which is preliminary data.</text>
</comment>
<dbReference type="Proteomes" id="UP000276249">
    <property type="component" value="Unassembled WGS sequence"/>
</dbReference>
<comment type="similarity">
    <text evidence="7">Belongs to the FtsL family.</text>
</comment>
<accession>A0A2I0Z0V9</accession>
<keyword evidence="2 7" id="KW-0132">Cell division</keyword>
<keyword evidence="14" id="KW-1185">Reference proteome</keyword>
<evidence type="ECO:0000256" key="10">
    <source>
        <dbReference type="SAM" id="MobiDB-lite"/>
    </source>
</evidence>
<feature type="coiled-coil region" evidence="9">
    <location>
        <begin position="73"/>
        <end position="100"/>
    </location>
</feature>
<reference evidence="11 14" key="1">
    <citation type="submission" date="2018-03" db="EMBL/GenBank/DDBJ databases">
        <title>Draft Genome Sequences of six Lactobacillus pentosus Strains Isolated from Brines of Traditionally Fermented Spanish-Style Green Table Olives.</title>
        <authorList>
            <person name="Calero-Delgado B."/>
            <person name="Martin-Platero A.M."/>
            <person name="Perez-Pulido A.J."/>
            <person name="Benitez-Cabello A."/>
            <person name="Casimiro-Soriguer C.S."/>
            <person name="Martinez-Bueno M."/>
            <person name="Arroyo-Lopez F.N."/>
            <person name="Rodriguez-Gomez F."/>
            <person name="Bautista-Gallego J."/>
            <person name="Garrido-Fernandez A."/>
            <person name="Jimenez-Diaz R."/>
        </authorList>
    </citation>
    <scope>NUCLEOTIDE SEQUENCE [LARGE SCALE GENOMIC DNA]</scope>
    <source>
        <strain evidence="11 14">IG2</strain>
    </source>
</reference>
<reference evidence="15 16" key="2">
    <citation type="submission" date="2018-10" db="EMBL/GenBank/DDBJ databases">
        <title>Genome sequences of five Lactobacillus pentosus strains isolated from brines of traditionally fermented spanish-style green table olives and differences between them.</title>
        <authorList>
            <person name="Jimenez Diaz R."/>
        </authorList>
    </citation>
    <scope>NUCLEOTIDE SEQUENCE [LARGE SCALE GENOMIC DNA]</scope>
    <source>
        <strain evidence="12 15">IG10</strain>
        <strain evidence="13 16">IG8</strain>
    </source>
</reference>
<protein>
    <recommendedName>
        <fullName evidence="7 8">Cell division protein FtsL</fullName>
    </recommendedName>
</protein>
<keyword evidence="6 7" id="KW-0131">Cell cycle</keyword>
<feature type="compositionally biased region" description="Low complexity" evidence="10">
    <location>
        <begin position="17"/>
        <end position="32"/>
    </location>
</feature>
<evidence type="ECO:0000256" key="8">
    <source>
        <dbReference type="NCBIfam" id="TIGR02209"/>
    </source>
</evidence>
<feature type="transmembrane region" description="Helical" evidence="7">
    <location>
        <begin position="50"/>
        <end position="68"/>
    </location>
</feature>
<dbReference type="NCBIfam" id="TIGR02209">
    <property type="entry name" value="ftsL_broad"/>
    <property type="match status" value="1"/>
</dbReference>
<keyword evidence="3 7" id="KW-0812">Transmembrane</keyword>
<dbReference type="GO" id="GO:0032153">
    <property type="term" value="C:cell division site"/>
    <property type="evidence" value="ECO:0007669"/>
    <property type="project" value="UniProtKB-UniRule"/>
</dbReference>
<evidence type="ECO:0000256" key="7">
    <source>
        <dbReference type="HAMAP-Rule" id="MF_00910"/>
    </source>
</evidence>
<dbReference type="Proteomes" id="UP000281061">
    <property type="component" value="Unassembled WGS sequence"/>
</dbReference>
<evidence type="ECO:0000256" key="2">
    <source>
        <dbReference type="ARBA" id="ARBA00022618"/>
    </source>
</evidence>
<proteinExistence type="inferred from homology"/>
<evidence type="ECO:0000256" key="3">
    <source>
        <dbReference type="ARBA" id="ARBA00022692"/>
    </source>
</evidence>
<comment type="subcellular location">
    <subcellularLocation>
        <location evidence="7">Cell membrane</location>
        <topology evidence="7">Single-pass type II membrane protein</topology>
    </subcellularLocation>
    <text evidence="7">Localizes to the division septum where it forms a ring structure.</text>
</comment>
<dbReference type="EMBL" id="RDCJ01000095">
    <property type="protein sequence ID" value="RMW46631.1"/>
    <property type="molecule type" value="Genomic_DNA"/>
</dbReference>
<evidence type="ECO:0000256" key="4">
    <source>
        <dbReference type="ARBA" id="ARBA00022989"/>
    </source>
</evidence>
<feature type="region of interest" description="Disordered" evidence="10">
    <location>
        <begin position="1"/>
        <end position="32"/>
    </location>
</feature>
<dbReference type="AlphaFoldDB" id="A0A2I0Z0V9"/>
<dbReference type="InterPro" id="IPR011922">
    <property type="entry name" value="Cell_div_FtsL"/>
</dbReference>
<keyword evidence="4 7" id="KW-1133">Transmembrane helix</keyword>
<dbReference type="InterPro" id="IPR007060">
    <property type="entry name" value="FtsL/DivIC"/>
</dbReference>
<keyword evidence="5 7" id="KW-0472">Membrane</keyword>
<dbReference type="EMBL" id="PVOB01000176">
    <property type="protein sequence ID" value="PRO94439.1"/>
    <property type="molecule type" value="Genomic_DNA"/>
</dbReference>
<dbReference type="GO" id="GO:0005886">
    <property type="term" value="C:plasma membrane"/>
    <property type="evidence" value="ECO:0007669"/>
    <property type="project" value="UniProtKB-SubCell"/>
</dbReference>
<gene>
    <name evidence="7 13" type="primary">ftsL</name>
    <name evidence="11" type="ORF">C6Y08_09905</name>
    <name evidence="13" type="ORF">D6U17_11285</name>
    <name evidence="12" type="ORF">D6U18_09870</name>
</gene>
<evidence type="ECO:0000313" key="12">
    <source>
        <dbReference type="EMBL" id="RMW46631.1"/>
    </source>
</evidence>
<evidence type="ECO:0000256" key="1">
    <source>
        <dbReference type="ARBA" id="ARBA00022475"/>
    </source>
</evidence>
<dbReference type="Proteomes" id="UP000238378">
    <property type="component" value="Unassembled WGS sequence"/>
</dbReference>
<evidence type="ECO:0000256" key="5">
    <source>
        <dbReference type="ARBA" id="ARBA00023136"/>
    </source>
</evidence>
<evidence type="ECO:0000313" key="13">
    <source>
        <dbReference type="EMBL" id="RMW53621.1"/>
    </source>
</evidence>
<name>A0A2I0Z0V9_LACPE</name>
<organism evidence="13 16">
    <name type="scientific">Lactiplantibacillus pentosus</name>
    <name type="common">Lactobacillus pentosus</name>
    <dbReference type="NCBI Taxonomy" id="1589"/>
    <lineage>
        <taxon>Bacteria</taxon>
        <taxon>Bacillati</taxon>
        <taxon>Bacillota</taxon>
        <taxon>Bacilli</taxon>
        <taxon>Lactobacillales</taxon>
        <taxon>Lactobacillaceae</taxon>
        <taxon>Lactiplantibacillus</taxon>
    </lineage>
</organism>
<dbReference type="GO" id="GO:0043093">
    <property type="term" value="P:FtsZ-dependent cytokinesis"/>
    <property type="evidence" value="ECO:0007669"/>
    <property type="project" value="UniProtKB-UniRule"/>
</dbReference>